<dbReference type="Proteomes" id="UP001529256">
    <property type="component" value="Unassembled WGS sequence"/>
</dbReference>
<organism evidence="2 3">
    <name type="scientific">Thermophilibacter provencensis</name>
    <dbReference type="NCBI Taxonomy" id="1852386"/>
    <lineage>
        <taxon>Bacteria</taxon>
        <taxon>Bacillati</taxon>
        <taxon>Actinomycetota</taxon>
        <taxon>Coriobacteriia</taxon>
        <taxon>Coriobacteriales</taxon>
        <taxon>Atopobiaceae</taxon>
        <taxon>Thermophilibacter</taxon>
    </lineage>
</organism>
<feature type="region of interest" description="Disordered" evidence="1">
    <location>
        <begin position="68"/>
        <end position="94"/>
    </location>
</feature>
<reference evidence="2 3" key="1">
    <citation type="submission" date="2023-06" db="EMBL/GenBank/DDBJ databases">
        <title>Identification and characterization of horizontal gene transfer across gut microbiota members of farm animals based on homology search.</title>
        <authorList>
            <person name="Schwarzerova J."/>
            <person name="Nykrynova M."/>
            <person name="Jureckova K."/>
            <person name="Cejkova D."/>
            <person name="Rychlik I."/>
        </authorList>
    </citation>
    <scope>NUCLEOTIDE SEQUENCE [LARGE SCALE GENOMIC DNA]</scope>
    <source>
        <strain evidence="2 3">153_Feed</strain>
    </source>
</reference>
<sequence length="126" mass="13790">MFFSKGRIVVGTLIIVRVNETKASSSLLGKRFDALGREMRAGGSFRPCRNLFNWENVNPRAAVKEEGAPLLSPDIKSLPHNRPKHHGGGCSDDAQGLQNAKLLIWGKNRARRTQASAFSMSAQALC</sequence>
<reference evidence="2 3" key="3">
    <citation type="submission" date="2023-06" db="EMBL/GenBank/DDBJ databases">
        <authorList>
            <person name="Zeman M."/>
            <person name="Kubasova T."/>
            <person name="Jahodarova E."/>
            <person name="Nykrynova M."/>
            <person name="Rychlik I."/>
        </authorList>
    </citation>
    <scope>NUCLEOTIDE SEQUENCE [LARGE SCALE GENOMIC DNA]</scope>
    <source>
        <strain evidence="2 3">153_Feed</strain>
    </source>
</reference>
<accession>A0ABT7V1B4</accession>
<reference evidence="3" key="2">
    <citation type="submission" date="2023-06" db="EMBL/GenBank/DDBJ databases">
        <title>Identification and characterization of horizontal gene transfer across gut microbiota members of farm animals based on homology search.</title>
        <authorList>
            <person name="Zeman M."/>
            <person name="Kubasova T."/>
            <person name="Jahodarova E."/>
            <person name="Nykrynova M."/>
            <person name="Rychlik I."/>
        </authorList>
    </citation>
    <scope>NUCLEOTIDE SEQUENCE [LARGE SCALE GENOMIC DNA]</scope>
    <source>
        <strain evidence="3">153_Feed</strain>
    </source>
</reference>
<evidence type="ECO:0000313" key="3">
    <source>
        <dbReference type="Proteomes" id="UP001529256"/>
    </source>
</evidence>
<gene>
    <name evidence="2" type="ORF">QUW25_01695</name>
</gene>
<evidence type="ECO:0000256" key="1">
    <source>
        <dbReference type="SAM" id="MobiDB-lite"/>
    </source>
</evidence>
<protein>
    <submittedName>
        <fullName evidence="2">Uncharacterized protein</fullName>
    </submittedName>
</protein>
<dbReference type="EMBL" id="JAUDEA010000002">
    <property type="protein sequence ID" value="MDM8270404.1"/>
    <property type="molecule type" value="Genomic_DNA"/>
</dbReference>
<keyword evidence="3" id="KW-1185">Reference proteome</keyword>
<evidence type="ECO:0000313" key="2">
    <source>
        <dbReference type="EMBL" id="MDM8270404.1"/>
    </source>
</evidence>
<proteinExistence type="predicted"/>
<name>A0ABT7V1B4_9ACTN</name>
<comment type="caution">
    <text evidence="2">The sequence shown here is derived from an EMBL/GenBank/DDBJ whole genome shotgun (WGS) entry which is preliminary data.</text>
</comment>
<dbReference type="RefSeq" id="WP_289510508.1">
    <property type="nucleotide sequence ID" value="NZ_JAUDEA010000002.1"/>
</dbReference>